<dbReference type="InterPro" id="IPR020843">
    <property type="entry name" value="ER"/>
</dbReference>
<dbReference type="InterPro" id="IPR013149">
    <property type="entry name" value="ADH-like_C"/>
</dbReference>
<dbReference type="SMART" id="SM00829">
    <property type="entry name" value="PKS_ER"/>
    <property type="match status" value="1"/>
</dbReference>
<gene>
    <name evidence="3" type="ORF">GBK04_16275</name>
</gene>
<keyword evidence="1" id="KW-1133">Transmembrane helix</keyword>
<dbReference type="Gene3D" id="3.40.50.720">
    <property type="entry name" value="NAD(P)-binding Rossmann-like Domain"/>
    <property type="match status" value="1"/>
</dbReference>
<feature type="transmembrane region" description="Helical" evidence="1">
    <location>
        <begin position="166"/>
        <end position="192"/>
    </location>
</feature>
<dbReference type="InterPro" id="IPR052711">
    <property type="entry name" value="Zinc_ADH-like"/>
</dbReference>
<dbReference type="InterPro" id="IPR036291">
    <property type="entry name" value="NAD(P)-bd_dom_sf"/>
</dbReference>
<evidence type="ECO:0000313" key="3">
    <source>
        <dbReference type="EMBL" id="MPR34866.1"/>
    </source>
</evidence>
<evidence type="ECO:0000256" key="1">
    <source>
        <dbReference type="SAM" id="Phobius"/>
    </source>
</evidence>
<keyword evidence="1" id="KW-0472">Membrane</keyword>
<evidence type="ECO:0000259" key="2">
    <source>
        <dbReference type="SMART" id="SM00829"/>
    </source>
</evidence>
<dbReference type="RefSeq" id="WP_152761437.1">
    <property type="nucleotide sequence ID" value="NZ_WHLY01000002.1"/>
</dbReference>
<dbReference type="InterPro" id="IPR011032">
    <property type="entry name" value="GroES-like_sf"/>
</dbReference>
<dbReference type="Proteomes" id="UP000479293">
    <property type="component" value="Unassembled WGS sequence"/>
</dbReference>
<sequence length="343" mass="37108">MQAAVLEKVNEPLVFKDVERPDPGKGEVLVRLHAASLNHRDVWIQKGLYPNIKTPIILGSDGAGVIVQGGEGVSDYWIGKEVIINPSHHWGDNPDFYGSDYTILGLPENGTFAEYIKVDLHYLMHKPAHLSFAQAACLPLSALSAWRALMTRGGFKPGNRASNRRVLVTGAGGGVALFVIQFAVAAGAEVWVTSGSDHKIRKAINLGVKGGVNYKEPTWHRDLLVKAHAPKSGYFDTIIDGAGGSGFARLIDVAAPGATLCFYGGTAGNITDIVPAKVFFKQLNIHGTTMGTEAEFEAMIRFVEEHRIVPIVDEIFRLSNAEAALRHMDSGEQFGKIVLKIAD</sequence>
<dbReference type="GO" id="GO:0016491">
    <property type="term" value="F:oxidoreductase activity"/>
    <property type="evidence" value="ECO:0007669"/>
    <property type="project" value="InterPro"/>
</dbReference>
<dbReference type="AlphaFoldDB" id="A0A7C9F719"/>
<dbReference type="Gene3D" id="3.90.180.10">
    <property type="entry name" value="Medium-chain alcohol dehydrogenases, catalytic domain"/>
    <property type="match status" value="1"/>
</dbReference>
<proteinExistence type="predicted"/>
<keyword evidence="4" id="KW-1185">Reference proteome</keyword>
<dbReference type="SUPFAM" id="SSF50129">
    <property type="entry name" value="GroES-like"/>
    <property type="match status" value="1"/>
</dbReference>
<evidence type="ECO:0000313" key="4">
    <source>
        <dbReference type="Proteomes" id="UP000479293"/>
    </source>
</evidence>
<keyword evidence="1" id="KW-0812">Transmembrane</keyword>
<reference evidence="3 4" key="1">
    <citation type="submission" date="2019-10" db="EMBL/GenBank/DDBJ databases">
        <title>Draft Genome Sequence of Cytophagaceae sp. SJW1-29.</title>
        <authorList>
            <person name="Choi A."/>
        </authorList>
    </citation>
    <scope>NUCLEOTIDE SEQUENCE [LARGE SCALE GENOMIC DNA]</scope>
    <source>
        <strain evidence="3 4">SJW1-29</strain>
    </source>
</reference>
<dbReference type="InterPro" id="IPR013154">
    <property type="entry name" value="ADH-like_N"/>
</dbReference>
<dbReference type="PANTHER" id="PTHR45033:SF3">
    <property type="entry name" value="DEHYDROGENASE, PUTATIVE (AFU_ORTHOLOGUE AFUA_2G13270)-RELATED"/>
    <property type="match status" value="1"/>
</dbReference>
<comment type="caution">
    <text evidence="3">The sequence shown here is derived from an EMBL/GenBank/DDBJ whole genome shotgun (WGS) entry which is preliminary data.</text>
</comment>
<name>A0A7C9F719_9BACT</name>
<dbReference type="Pfam" id="PF00107">
    <property type="entry name" value="ADH_zinc_N"/>
    <property type="match status" value="1"/>
</dbReference>
<accession>A0A7C9F719</accession>
<protein>
    <submittedName>
        <fullName evidence="3">Zinc-binding dehydrogenase</fullName>
    </submittedName>
</protein>
<dbReference type="EMBL" id="WHLY01000002">
    <property type="protein sequence ID" value="MPR34866.1"/>
    <property type="molecule type" value="Genomic_DNA"/>
</dbReference>
<organism evidence="3 4">
    <name type="scientific">Salmonirosea aquatica</name>
    <dbReference type="NCBI Taxonomy" id="2654236"/>
    <lineage>
        <taxon>Bacteria</taxon>
        <taxon>Pseudomonadati</taxon>
        <taxon>Bacteroidota</taxon>
        <taxon>Cytophagia</taxon>
        <taxon>Cytophagales</taxon>
        <taxon>Spirosomataceae</taxon>
        <taxon>Salmonirosea</taxon>
    </lineage>
</organism>
<dbReference type="SUPFAM" id="SSF51735">
    <property type="entry name" value="NAD(P)-binding Rossmann-fold domains"/>
    <property type="match status" value="1"/>
</dbReference>
<dbReference type="Pfam" id="PF08240">
    <property type="entry name" value="ADH_N"/>
    <property type="match status" value="1"/>
</dbReference>
<feature type="domain" description="Enoyl reductase (ER)" evidence="2">
    <location>
        <begin position="8"/>
        <end position="339"/>
    </location>
</feature>
<dbReference type="PANTHER" id="PTHR45033">
    <property type="match status" value="1"/>
</dbReference>